<organism evidence="2 3">
    <name type="scientific">Pristionchus mayeri</name>
    <dbReference type="NCBI Taxonomy" id="1317129"/>
    <lineage>
        <taxon>Eukaryota</taxon>
        <taxon>Metazoa</taxon>
        <taxon>Ecdysozoa</taxon>
        <taxon>Nematoda</taxon>
        <taxon>Chromadorea</taxon>
        <taxon>Rhabditida</taxon>
        <taxon>Rhabditina</taxon>
        <taxon>Diplogasteromorpha</taxon>
        <taxon>Diplogasteroidea</taxon>
        <taxon>Neodiplogasteridae</taxon>
        <taxon>Pristionchus</taxon>
    </lineage>
</organism>
<feature type="non-terminal residue" evidence="2">
    <location>
        <position position="115"/>
    </location>
</feature>
<protein>
    <submittedName>
        <fullName evidence="2">Uncharacterized protein</fullName>
    </submittedName>
</protein>
<feature type="compositionally biased region" description="Polar residues" evidence="1">
    <location>
        <begin position="98"/>
        <end position="115"/>
    </location>
</feature>
<evidence type="ECO:0000313" key="2">
    <source>
        <dbReference type="EMBL" id="GMR41561.1"/>
    </source>
</evidence>
<reference evidence="3" key="1">
    <citation type="submission" date="2022-10" db="EMBL/GenBank/DDBJ databases">
        <title>Genome assembly of Pristionchus species.</title>
        <authorList>
            <person name="Yoshida K."/>
            <person name="Sommer R.J."/>
        </authorList>
    </citation>
    <scope>NUCLEOTIDE SEQUENCE [LARGE SCALE GENOMIC DNA]</scope>
    <source>
        <strain evidence="3">RS5460</strain>
    </source>
</reference>
<dbReference type="Proteomes" id="UP001328107">
    <property type="component" value="Unassembled WGS sequence"/>
</dbReference>
<evidence type="ECO:0000313" key="3">
    <source>
        <dbReference type="Proteomes" id="UP001328107"/>
    </source>
</evidence>
<sequence>PLSRMGRWMGNGLGMTQSMFDPLLTSSRLHSRSSDLLRRPLLHPQPSFLSALQRVEEAQERAESELPGKCPAPASSVSQVCLRRLRLRHLRVQEEVSSRTSRPSLFSCQSTLSYG</sequence>
<feature type="region of interest" description="Disordered" evidence="1">
    <location>
        <begin position="96"/>
        <end position="115"/>
    </location>
</feature>
<dbReference type="AlphaFoldDB" id="A0AAN4ZM76"/>
<proteinExistence type="predicted"/>
<accession>A0AAN4ZM76</accession>
<feature type="non-terminal residue" evidence="2">
    <location>
        <position position="1"/>
    </location>
</feature>
<name>A0AAN4ZM76_9BILA</name>
<keyword evidence="3" id="KW-1185">Reference proteome</keyword>
<comment type="caution">
    <text evidence="2">The sequence shown here is derived from an EMBL/GenBank/DDBJ whole genome shotgun (WGS) entry which is preliminary data.</text>
</comment>
<dbReference type="EMBL" id="BTRK01000003">
    <property type="protein sequence ID" value="GMR41561.1"/>
    <property type="molecule type" value="Genomic_DNA"/>
</dbReference>
<gene>
    <name evidence="2" type="ORF">PMAYCL1PPCAC_11756</name>
</gene>
<evidence type="ECO:0000256" key="1">
    <source>
        <dbReference type="SAM" id="MobiDB-lite"/>
    </source>
</evidence>